<protein>
    <submittedName>
        <fullName evidence="1">Uncharacterized protein</fullName>
    </submittedName>
</protein>
<organism evidence="1 2">
    <name type="scientific">Zarea fungicola</name>
    <dbReference type="NCBI Taxonomy" id="93591"/>
    <lineage>
        <taxon>Eukaryota</taxon>
        <taxon>Fungi</taxon>
        <taxon>Dikarya</taxon>
        <taxon>Ascomycota</taxon>
        <taxon>Pezizomycotina</taxon>
        <taxon>Sordariomycetes</taxon>
        <taxon>Hypocreomycetidae</taxon>
        <taxon>Hypocreales</taxon>
        <taxon>Cordycipitaceae</taxon>
        <taxon>Zarea</taxon>
    </lineage>
</organism>
<gene>
    <name evidence="1" type="ORF">NQ176_g9181</name>
</gene>
<evidence type="ECO:0000313" key="1">
    <source>
        <dbReference type="EMBL" id="KAJ2968433.1"/>
    </source>
</evidence>
<dbReference type="Proteomes" id="UP001143910">
    <property type="component" value="Unassembled WGS sequence"/>
</dbReference>
<sequence length="407" mass="45790">MVYRYTLPAQPSPYTCKQREPSLRSRTISNAIASSPGLKRANLYSHSSLDFKVKLRKQQPWTEHIDKENVKITTYPALSKNPPESDSCKYNPADPATWGVKPLPPLPLVGTPVWNDTSIFSHGDDDAAMLQSPILPPCPDPTEPTHSLAQLVGDHLRIDDEAGARSTDHRTTSSSYHDPDYEPSGVQSPVSNDHVRMLSVTDLAKYGKANDRLSNLRSGSPSSATESAKIVEPYTYERQISRYRFPSFPSETTNDGHRNGYDGANETVVSSRPSLTPSPPPSINHHSPIHKAKRRASHFSLRSLGKSFSKRPRIGFRKWANSVLQKSSHRLNSAKRKIKEHAEIERRDFAAWKAQRRRSKSVSRLPGKQENDITLVPADQSPPSDQDWWKEGTTKYHAPKWIKFQMT</sequence>
<name>A0ACC1MQE1_9HYPO</name>
<proteinExistence type="predicted"/>
<keyword evidence="2" id="KW-1185">Reference proteome</keyword>
<accession>A0ACC1MQE1</accession>
<comment type="caution">
    <text evidence="1">The sequence shown here is derived from an EMBL/GenBank/DDBJ whole genome shotgun (WGS) entry which is preliminary data.</text>
</comment>
<evidence type="ECO:0000313" key="2">
    <source>
        <dbReference type="Proteomes" id="UP001143910"/>
    </source>
</evidence>
<reference evidence="1" key="1">
    <citation type="submission" date="2022-08" db="EMBL/GenBank/DDBJ databases">
        <title>Genome Sequence of Lecanicillium fungicola.</title>
        <authorList>
            <person name="Buettner E."/>
        </authorList>
    </citation>
    <scope>NUCLEOTIDE SEQUENCE</scope>
    <source>
        <strain evidence="1">Babe33</strain>
    </source>
</reference>
<dbReference type="EMBL" id="JANJQO010001999">
    <property type="protein sequence ID" value="KAJ2968433.1"/>
    <property type="molecule type" value="Genomic_DNA"/>
</dbReference>